<evidence type="ECO:0000259" key="3">
    <source>
        <dbReference type="PROSITE" id="PS50977"/>
    </source>
</evidence>
<dbReference type="AlphaFoldDB" id="A0A0R2EYM5"/>
<dbReference type="Gene3D" id="1.10.357.10">
    <property type="entry name" value="Tetracycline Repressor, domain 2"/>
    <property type="match status" value="1"/>
</dbReference>
<evidence type="ECO:0000313" key="4">
    <source>
        <dbReference type="EMBL" id="KRN21536.1"/>
    </source>
</evidence>
<organism evidence="4 5">
    <name type="scientific">Secundilactobacillus similis DSM 23365 = JCM 2765</name>
    <dbReference type="NCBI Taxonomy" id="1423804"/>
    <lineage>
        <taxon>Bacteria</taxon>
        <taxon>Bacillati</taxon>
        <taxon>Bacillota</taxon>
        <taxon>Bacilli</taxon>
        <taxon>Lactobacillales</taxon>
        <taxon>Lactobacillaceae</taxon>
        <taxon>Secundilactobacillus</taxon>
    </lineage>
</organism>
<proteinExistence type="predicted"/>
<evidence type="ECO:0000313" key="5">
    <source>
        <dbReference type="Proteomes" id="UP000051442"/>
    </source>
</evidence>
<sequence length="206" mass="23579">MRYNKLNYQVITGGIGIATDTKLKLAQAFKTLLETMPLNKVTIDILTQRADVTRNTFYYHFEDIYALLEWTLQHDVLDQLAHYRQLNTWQGGLDVALDYIADNRQFCRHLFQSVGRDLLEQSLYAISSEMVEGVVLDIQPDVAPFLKDAITNFYGWALVMQFVQWLNADLAEPKATVIQRVELMLNGSVELALKNGQQLSQFGQTD</sequence>
<keyword evidence="4" id="KW-0418">Kinase</keyword>
<dbReference type="PROSITE" id="PS50977">
    <property type="entry name" value="HTH_TETR_2"/>
    <property type="match status" value="1"/>
</dbReference>
<feature type="DNA-binding region" description="H-T-H motif" evidence="2">
    <location>
        <begin position="42"/>
        <end position="61"/>
    </location>
</feature>
<protein>
    <submittedName>
        <fullName evidence="4">Dihydroxyacetone kinase regulator</fullName>
    </submittedName>
</protein>
<dbReference type="STRING" id="1423804.FD14_GL001055"/>
<accession>A0A0R2EYM5</accession>
<keyword evidence="1 2" id="KW-0238">DNA-binding</keyword>
<dbReference type="Pfam" id="PF14278">
    <property type="entry name" value="TetR_C_8"/>
    <property type="match status" value="1"/>
</dbReference>
<dbReference type="InterPro" id="IPR001647">
    <property type="entry name" value="HTH_TetR"/>
</dbReference>
<comment type="caution">
    <text evidence="4">The sequence shown here is derived from an EMBL/GenBank/DDBJ whole genome shotgun (WGS) entry which is preliminary data.</text>
</comment>
<feature type="domain" description="HTH tetR-type" evidence="3">
    <location>
        <begin position="19"/>
        <end position="79"/>
    </location>
</feature>
<evidence type="ECO:0000256" key="1">
    <source>
        <dbReference type="ARBA" id="ARBA00023125"/>
    </source>
</evidence>
<dbReference type="InterPro" id="IPR009057">
    <property type="entry name" value="Homeodomain-like_sf"/>
</dbReference>
<reference evidence="4 5" key="1">
    <citation type="journal article" date="2015" name="Genome Announc.">
        <title>Expanding the biotechnology potential of lactobacilli through comparative genomics of 213 strains and associated genera.</title>
        <authorList>
            <person name="Sun Z."/>
            <person name="Harris H.M."/>
            <person name="McCann A."/>
            <person name="Guo C."/>
            <person name="Argimon S."/>
            <person name="Zhang W."/>
            <person name="Yang X."/>
            <person name="Jeffery I.B."/>
            <person name="Cooney J.C."/>
            <person name="Kagawa T.F."/>
            <person name="Liu W."/>
            <person name="Song Y."/>
            <person name="Salvetti E."/>
            <person name="Wrobel A."/>
            <person name="Rasinkangas P."/>
            <person name="Parkhill J."/>
            <person name="Rea M.C."/>
            <person name="O'Sullivan O."/>
            <person name="Ritari J."/>
            <person name="Douillard F.P."/>
            <person name="Paul Ross R."/>
            <person name="Yang R."/>
            <person name="Briner A.E."/>
            <person name="Felis G.E."/>
            <person name="de Vos W.M."/>
            <person name="Barrangou R."/>
            <person name="Klaenhammer T.R."/>
            <person name="Caufield P.W."/>
            <person name="Cui Y."/>
            <person name="Zhang H."/>
            <person name="O'Toole P.W."/>
        </authorList>
    </citation>
    <scope>NUCLEOTIDE SEQUENCE [LARGE SCALE GENOMIC DNA]</scope>
    <source>
        <strain evidence="4 5">DSM 23365</strain>
    </source>
</reference>
<dbReference type="PANTHER" id="PTHR43479">
    <property type="entry name" value="ACREF/ENVCD OPERON REPRESSOR-RELATED"/>
    <property type="match status" value="1"/>
</dbReference>
<dbReference type="InterPro" id="IPR039532">
    <property type="entry name" value="TetR_C_Firmicutes"/>
</dbReference>
<dbReference type="Proteomes" id="UP000051442">
    <property type="component" value="Unassembled WGS sequence"/>
</dbReference>
<dbReference type="EMBL" id="AYZM01000112">
    <property type="protein sequence ID" value="KRN21536.1"/>
    <property type="molecule type" value="Genomic_DNA"/>
</dbReference>
<dbReference type="PATRIC" id="fig|1423804.4.peg.1133"/>
<dbReference type="GO" id="GO:0016301">
    <property type="term" value="F:kinase activity"/>
    <property type="evidence" value="ECO:0007669"/>
    <property type="project" value="UniProtKB-KW"/>
</dbReference>
<keyword evidence="5" id="KW-1185">Reference proteome</keyword>
<evidence type="ECO:0000256" key="2">
    <source>
        <dbReference type="PROSITE-ProRule" id="PRU00335"/>
    </source>
</evidence>
<dbReference type="PANTHER" id="PTHR43479:SF7">
    <property type="entry name" value="TETR-FAMILY TRANSCRIPTIONAL REGULATOR"/>
    <property type="match status" value="1"/>
</dbReference>
<name>A0A0R2EYM5_9LACO</name>
<dbReference type="SUPFAM" id="SSF46689">
    <property type="entry name" value="Homeodomain-like"/>
    <property type="match status" value="1"/>
</dbReference>
<keyword evidence="4" id="KW-0808">Transferase</keyword>
<dbReference type="GO" id="GO:0003677">
    <property type="term" value="F:DNA binding"/>
    <property type="evidence" value="ECO:0007669"/>
    <property type="project" value="UniProtKB-UniRule"/>
</dbReference>
<gene>
    <name evidence="4" type="ORF">FD14_GL001055</name>
</gene>
<dbReference type="InterPro" id="IPR050624">
    <property type="entry name" value="HTH-type_Tx_Regulator"/>
</dbReference>